<feature type="coiled-coil region" evidence="1">
    <location>
        <begin position="217"/>
        <end position="273"/>
    </location>
</feature>
<organism evidence="3">
    <name type="scientific">Leptocylindrus danicus</name>
    <dbReference type="NCBI Taxonomy" id="163516"/>
    <lineage>
        <taxon>Eukaryota</taxon>
        <taxon>Sar</taxon>
        <taxon>Stramenopiles</taxon>
        <taxon>Ochrophyta</taxon>
        <taxon>Bacillariophyta</taxon>
        <taxon>Coscinodiscophyceae</taxon>
        <taxon>Chaetocerotophycidae</taxon>
        <taxon>Leptocylindrales</taxon>
        <taxon>Leptocylindraceae</taxon>
        <taxon>Leptocylindrus</taxon>
    </lineage>
</organism>
<protein>
    <submittedName>
        <fullName evidence="3">Uncharacterized protein</fullName>
    </submittedName>
</protein>
<keyword evidence="1" id="KW-0175">Coiled coil</keyword>
<feature type="region of interest" description="Disordered" evidence="2">
    <location>
        <begin position="33"/>
        <end position="60"/>
    </location>
</feature>
<proteinExistence type="predicted"/>
<evidence type="ECO:0000256" key="2">
    <source>
        <dbReference type="SAM" id="MobiDB-lite"/>
    </source>
</evidence>
<evidence type="ECO:0000256" key="1">
    <source>
        <dbReference type="SAM" id="Coils"/>
    </source>
</evidence>
<dbReference type="AlphaFoldDB" id="A0A7S2NXT3"/>
<accession>A0A7S2NXT3</accession>
<feature type="compositionally biased region" description="Acidic residues" evidence="2">
    <location>
        <begin position="128"/>
        <end position="139"/>
    </location>
</feature>
<name>A0A7S2NXT3_9STRA</name>
<dbReference type="EMBL" id="HBGY01007983">
    <property type="protein sequence ID" value="CAD9565513.1"/>
    <property type="molecule type" value="Transcribed_RNA"/>
</dbReference>
<sequence length="342" mass="37208">MNDDDKDYEGDEVDDDDEALMAAFASLDALGSLDGDEDAFPEGSESFSQSGAFDAMLNDLENDGDIATEIKAGNAEKAKSAEDEVKMYTDMLGELSDKGEEGIYDNLRLDLAKSNMDLESLVDLADAATDDDDDDDDNDEAIRRPNPPETKVEIEESQDEMIDRVMKEALEEAQGVSPEIQIDSLEGDEEMMKEINALFDRAAVEMKAAAAQIKKDQAIMSAEYSELRKEKEAEEEERLRAGKAQVSKMMEKVEKEAAEVQQAIADLEAAKAKTDGDPLLKVMNFKNAGVAKQGALTLSLLLALRSLIDLVQIGGVSGNEHAFLAAVQAVISVAAGAFYFFF</sequence>
<gene>
    <name evidence="3" type="ORF">LDAN0321_LOCUS5018</name>
</gene>
<feature type="region of interest" description="Disordered" evidence="2">
    <location>
        <begin position="128"/>
        <end position="155"/>
    </location>
</feature>
<reference evidence="3" key="1">
    <citation type="submission" date="2021-01" db="EMBL/GenBank/DDBJ databases">
        <authorList>
            <person name="Corre E."/>
            <person name="Pelletier E."/>
            <person name="Niang G."/>
            <person name="Scheremetjew M."/>
            <person name="Finn R."/>
            <person name="Kale V."/>
            <person name="Holt S."/>
            <person name="Cochrane G."/>
            <person name="Meng A."/>
            <person name="Brown T."/>
            <person name="Cohen L."/>
        </authorList>
    </citation>
    <scope>NUCLEOTIDE SEQUENCE</scope>
    <source>
        <strain evidence="3">B650</strain>
    </source>
</reference>
<evidence type="ECO:0000313" key="3">
    <source>
        <dbReference type="EMBL" id="CAD9565513.1"/>
    </source>
</evidence>